<comment type="caution">
    <text evidence="2">The sequence shown here is derived from an EMBL/GenBank/DDBJ whole genome shotgun (WGS) entry which is preliminary data.</text>
</comment>
<sequence>MAKEVGVYNRPERTRILHPWLPLLSATLFSSNCLLPLTMTEYDYSPEAYKSYMVTQSRIKDWTHETSRSRPCHPNTPPTPAPRSKSLPRQPRSAYPTEPVPPLPHHCQMHTSGPAFPSYEVHHATKVKHRPPPLNLAHNTPQTLEVPARNLEPFARNPHPVPEALALPGPDHVQRKRAKSSNSARRNIHGGAAMPTLPPGAAAPLSPSNGAYMNGMYSGPPPEHTFLTHPTEPAPALPILAAYGLNQDSRGRADLHRAPAVHGPTSTTRKAKSSATLKARYYQQPQESMPVPPLPMQQKQQYIQPHPNPPPLYAQPRAAHSSATLYGAQPGSTAHRTQQARPPMPDFVSPAQYQAPNRAALQMLANHTYTYTYPPQAEERVKSQSLFKRMFRR</sequence>
<organism evidence="2 3">
    <name type="scientific">Roridomyces roridus</name>
    <dbReference type="NCBI Taxonomy" id="1738132"/>
    <lineage>
        <taxon>Eukaryota</taxon>
        <taxon>Fungi</taxon>
        <taxon>Dikarya</taxon>
        <taxon>Basidiomycota</taxon>
        <taxon>Agaricomycotina</taxon>
        <taxon>Agaricomycetes</taxon>
        <taxon>Agaricomycetidae</taxon>
        <taxon>Agaricales</taxon>
        <taxon>Marasmiineae</taxon>
        <taxon>Mycenaceae</taxon>
        <taxon>Roridomyces</taxon>
    </lineage>
</organism>
<keyword evidence="3" id="KW-1185">Reference proteome</keyword>
<dbReference type="EMBL" id="JARKIF010000017">
    <property type="protein sequence ID" value="KAJ7620062.1"/>
    <property type="molecule type" value="Genomic_DNA"/>
</dbReference>
<protein>
    <submittedName>
        <fullName evidence="2">Uncharacterized protein</fullName>
    </submittedName>
</protein>
<proteinExistence type="predicted"/>
<evidence type="ECO:0000313" key="3">
    <source>
        <dbReference type="Proteomes" id="UP001221142"/>
    </source>
</evidence>
<accession>A0AAD7BGE3</accession>
<feature type="compositionally biased region" description="Low complexity" evidence="1">
    <location>
        <begin position="180"/>
        <end position="206"/>
    </location>
</feature>
<name>A0AAD7BGE3_9AGAR</name>
<gene>
    <name evidence="2" type="ORF">FB45DRAFT_146932</name>
</gene>
<evidence type="ECO:0000313" key="2">
    <source>
        <dbReference type="EMBL" id="KAJ7620062.1"/>
    </source>
</evidence>
<dbReference type="AlphaFoldDB" id="A0AAD7BGE3"/>
<evidence type="ECO:0000256" key="1">
    <source>
        <dbReference type="SAM" id="MobiDB-lite"/>
    </source>
</evidence>
<reference evidence="2" key="1">
    <citation type="submission" date="2023-03" db="EMBL/GenBank/DDBJ databases">
        <title>Massive genome expansion in bonnet fungi (Mycena s.s.) driven by repeated elements and novel gene families across ecological guilds.</title>
        <authorList>
            <consortium name="Lawrence Berkeley National Laboratory"/>
            <person name="Harder C.B."/>
            <person name="Miyauchi S."/>
            <person name="Viragh M."/>
            <person name="Kuo A."/>
            <person name="Thoen E."/>
            <person name="Andreopoulos B."/>
            <person name="Lu D."/>
            <person name="Skrede I."/>
            <person name="Drula E."/>
            <person name="Henrissat B."/>
            <person name="Morin E."/>
            <person name="Kohler A."/>
            <person name="Barry K."/>
            <person name="LaButti K."/>
            <person name="Morin E."/>
            <person name="Salamov A."/>
            <person name="Lipzen A."/>
            <person name="Mereny Z."/>
            <person name="Hegedus B."/>
            <person name="Baldrian P."/>
            <person name="Stursova M."/>
            <person name="Weitz H."/>
            <person name="Taylor A."/>
            <person name="Grigoriev I.V."/>
            <person name="Nagy L.G."/>
            <person name="Martin F."/>
            <person name="Kauserud H."/>
        </authorList>
    </citation>
    <scope>NUCLEOTIDE SEQUENCE</scope>
    <source>
        <strain evidence="2">9284</strain>
    </source>
</reference>
<feature type="region of interest" description="Disordered" evidence="1">
    <location>
        <begin position="163"/>
        <end position="206"/>
    </location>
</feature>
<feature type="region of interest" description="Disordered" evidence="1">
    <location>
        <begin position="64"/>
        <end position="115"/>
    </location>
</feature>
<dbReference type="Proteomes" id="UP001221142">
    <property type="component" value="Unassembled WGS sequence"/>
</dbReference>